<name>X0WZF2_9ZZZZ</name>
<dbReference type="EMBL" id="BARS01048911">
    <property type="protein sequence ID" value="GAG28567.1"/>
    <property type="molecule type" value="Genomic_DNA"/>
</dbReference>
<reference evidence="1" key="1">
    <citation type="journal article" date="2014" name="Front. Microbiol.">
        <title>High frequency of phylogenetically diverse reductive dehalogenase-homologous genes in deep subseafloor sedimentary metagenomes.</title>
        <authorList>
            <person name="Kawai M."/>
            <person name="Futagami T."/>
            <person name="Toyoda A."/>
            <person name="Takaki Y."/>
            <person name="Nishi S."/>
            <person name="Hori S."/>
            <person name="Arai W."/>
            <person name="Tsubouchi T."/>
            <person name="Morono Y."/>
            <person name="Uchiyama I."/>
            <person name="Ito T."/>
            <person name="Fujiyama A."/>
            <person name="Inagaki F."/>
            <person name="Takami H."/>
        </authorList>
    </citation>
    <scope>NUCLEOTIDE SEQUENCE</scope>
    <source>
        <strain evidence="1">Expedition CK06-06</strain>
    </source>
</reference>
<comment type="caution">
    <text evidence="1">The sequence shown here is derived from an EMBL/GenBank/DDBJ whole genome shotgun (WGS) entry which is preliminary data.</text>
</comment>
<sequence length="90" mass="9698">MPKPLDQIRPIHVTDRGVSVSDENAIRAAVKDLVRLAVAAPLELTAVAGMTTLRLNGKVLPPGQKGEILYHDGVAWIVLPVPGYNAVLYF</sequence>
<protein>
    <submittedName>
        <fullName evidence="1">Uncharacterized protein</fullName>
    </submittedName>
</protein>
<evidence type="ECO:0000313" key="1">
    <source>
        <dbReference type="EMBL" id="GAG28567.1"/>
    </source>
</evidence>
<proteinExistence type="predicted"/>
<gene>
    <name evidence="1" type="ORF">S01H1_73222</name>
</gene>
<feature type="non-terminal residue" evidence="1">
    <location>
        <position position="90"/>
    </location>
</feature>
<organism evidence="1">
    <name type="scientific">marine sediment metagenome</name>
    <dbReference type="NCBI Taxonomy" id="412755"/>
    <lineage>
        <taxon>unclassified sequences</taxon>
        <taxon>metagenomes</taxon>
        <taxon>ecological metagenomes</taxon>
    </lineage>
</organism>
<dbReference type="AlphaFoldDB" id="X0WZF2"/>
<accession>X0WZF2</accession>